<dbReference type="EMBL" id="HE612861">
    <property type="protein sequence ID" value="CCE63742.1"/>
    <property type="molecule type" value="Genomic_DNA"/>
</dbReference>
<dbReference type="RefSeq" id="XP_003686176.1">
    <property type="nucleotide sequence ID" value="XM_003686128.1"/>
</dbReference>
<feature type="compositionally biased region" description="Low complexity" evidence="1">
    <location>
        <begin position="594"/>
        <end position="612"/>
    </location>
</feature>
<reference evidence="3 4" key="1">
    <citation type="journal article" date="2011" name="Proc. Natl. Acad. Sci. U.S.A.">
        <title>Evolutionary erosion of yeast sex chromosomes by mating-type switching accidents.</title>
        <authorList>
            <person name="Gordon J.L."/>
            <person name="Armisen D."/>
            <person name="Proux-Wera E."/>
            <person name="Oheigeartaigh S.S."/>
            <person name="Byrne K.P."/>
            <person name="Wolfe K.H."/>
        </authorList>
    </citation>
    <scope>NUCLEOTIDE SEQUENCE [LARGE SCALE GENOMIC DNA]</scope>
    <source>
        <strain evidence="4">ATCC 24235 / CBS 4417 / NBRC 1672 / NRRL Y-8282 / UCD 70-5</strain>
    </source>
</reference>
<name>G8BUF6_TETPH</name>
<dbReference type="OrthoDB" id="1881at2759"/>
<feature type="domain" description="CBM21" evidence="2">
    <location>
        <begin position="286"/>
        <end position="410"/>
    </location>
</feature>
<dbReference type="GO" id="GO:0008157">
    <property type="term" value="F:protein phosphatase 1 binding"/>
    <property type="evidence" value="ECO:0007669"/>
    <property type="project" value="TreeGrafter"/>
</dbReference>
<dbReference type="GO" id="GO:2001069">
    <property type="term" value="F:glycogen binding"/>
    <property type="evidence" value="ECO:0007669"/>
    <property type="project" value="TreeGrafter"/>
</dbReference>
<feature type="region of interest" description="Disordered" evidence="1">
    <location>
        <begin position="594"/>
        <end position="619"/>
    </location>
</feature>
<dbReference type="GeneID" id="11535458"/>
<evidence type="ECO:0000313" key="4">
    <source>
        <dbReference type="Proteomes" id="UP000005666"/>
    </source>
</evidence>
<proteinExistence type="predicted"/>
<dbReference type="InterPro" id="IPR005036">
    <property type="entry name" value="CBM21_dom"/>
</dbReference>
<dbReference type="PANTHER" id="PTHR12307">
    <property type="entry name" value="PROTEIN PHOSPHATASE 1 REGULATORY SUBUNIT"/>
    <property type="match status" value="1"/>
</dbReference>
<evidence type="ECO:0000313" key="3">
    <source>
        <dbReference type="EMBL" id="CCE63742.1"/>
    </source>
</evidence>
<dbReference type="Gene3D" id="2.60.40.2440">
    <property type="entry name" value="Carbohydrate binding type-21 domain"/>
    <property type="match status" value="1"/>
</dbReference>
<organism evidence="3 4">
    <name type="scientific">Tetrapisispora phaffii (strain ATCC 24235 / CBS 4417 / NBRC 1672 / NRRL Y-8282 / UCD 70-5)</name>
    <name type="common">Yeast</name>
    <name type="synonym">Fabospora phaffii</name>
    <dbReference type="NCBI Taxonomy" id="1071381"/>
    <lineage>
        <taxon>Eukaryota</taxon>
        <taxon>Fungi</taxon>
        <taxon>Dikarya</taxon>
        <taxon>Ascomycota</taxon>
        <taxon>Saccharomycotina</taxon>
        <taxon>Saccharomycetes</taxon>
        <taxon>Saccharomycetales</taxon>
        <taxon>Saccharomycetaceae</taxon>
        <taxon>Tetrapisispora</taxon>
    </lineage>
</organism>
<gene>
    <name evidence="3" type="primary">TPHA0F02620</name>
    <name evidence="3" type="ordered locus">TPHA_0F02620</name>
</gene>
<dbReference type="PANTHER" id="PTHR12307:SF51">
    <property type="entry name" value="SERINE_THREONINE-PROTEIN PHOSPHATASE 1 REGULATORY SUBUNIT GAC1-RELATED"/>
    <property type="match status" value="1"/>
</dbReference>
<sequence length="918" mass="103559">MNINDVVSNNINFSNKEFPALKSSLKISRCSSSSNSCSFKSVRFAPELTTVKSFDCNLEPSSISNESSPNLYALDDHSQVSNFINPNSQLLLKNNNTPTTNNNILIGSKSNNDTVWFSQLNIINSLQNNITTRNSNNNLLTDFGLDYDSDTSLDDIYLNSSLINGNISDPTLRQFEINNDNDSKFPFFENNDDSDEGDSELDHLINNSYLFSKDLFFKSNKNYTFSPKPMNQNQNIDDAINDFIDCTSLHRAVTTKNWKLLKSNVSSFEHTPEIVQSNSILEKKLFEYLDHSNIRLNSIDQVSDIIIGSIFVNNLNFEKHIEVKFTFNDWKDIHYVTAQYNKSITKSIDQFEFKIDLDSFKHILQFKGLIYNNKDTRFSNCEFNIDLCCRYLVNNETYYDNNNYENYQIYLSLETENLLYSDKLDDTRQEPVIDNSTHSLIRNDKLKPEQCNNYENNKTKIQKFNNSFLDDFITTTTLTHNSNPSKTANISRKFSVNTDYYNTSPLKHLYHNDTTLIKPRSVNSVVLCDEAINQNSQNRTSNTDKNVNNSDFTSHIANPSKFPQDIALTNNIAISNNSHPDGNSTTIMNINTNNIANKNNNKNSEPNTDTNNSHVTNLNSGDRKIVFNNSVNNKILSAISNNMGCNNVFVDGQGSSSSDSLQSSLTTSIFSQSTATSLSLNNMKEQLRWDDYKGGSAIGSLKTPLIQQNPQFSSSSSSISSISDDVSSSFFQLQTRPSLASFLPPSSSSRNLSDVTCKNTLAHSCFNNLTRKRKNSNLVEVLDNCGYENDNVRDVDILPASPINNDTDTFFDSFNDDTNTIMTDTTTTFFGENATTNNYGAEINLFDNDYNYDSQTIQPSSLSQKDLQTMENEERFHSCNGSNYLSLNIKSEFNSSLDTLIISSPSPKEVNICGSTIL</sequence>
<dbReference type="GO" id="GO:0005979">
    <property type="term" value="P:regulation of glycogen biosynthetic process"/>
    <property type="evidence" value="ECO:0007669"/>
    <property type="project" value="TreeGrafter"/>
</dbReference>
<dbReference type="Pfam" id="PF03370">
    <property type="entry name" value="CBM_21"/>
    <property type="match status" value="1"/>
</dbReference>
<dbReference type="HOGENOM" id="CLU_317394_0_0_1"/>
<protein>
    <recommendedName>
        <fullName evidence="2">CBM21 domain-containing protein</fullName>
    </recommendedName>
</protein>
<keyword evidence="4" id="KW-1185">Reference proteome</keyword>
<dbReference type="InterPro" id="IPR038175">
    <property type="entry name" value="CBM21_dom_sf"/>
</dbReference>
<dbReference type="STRING" id="1071381.G8BUF6"/>
<dbReference type="KEGG" id="tpf:TPHA_0F02620"/>
<dbReference type="GO" id="GO:0000164">
    <property type="term" value="C:protein phosphatase type 1 complex"/>
    <property type="evidence" value="ECO:0007669"/>
    <property type="project" value="TreeGrafter"/>
</dbReference>
<evidence type="ECO:0000259" key="2">
    <source>
        <dbReference type="PROSITE" id="PS51159"/>
    </source>
</evidence>
<evidence type="ECO:0000256" key="1">
    <source>
        <dbReference type="SAM" id="MobiDB-lite"/>
    </source>
</evidence>
<dbReference type="AlphaFoldDB" id="G8BUF6"/>
<accession>G8BUF6</accession>
<dbReference type="Proteomes" id="UP000005666">
    <property type="component" value="Chromosome 6"/>
</dbReference>
<dbReference type="PROSITE" id="PS51159">
    <property type="entry name" value="CBM21"/>
    <property type="match status" value="1"/>
</dbReference>
<dbReference type="eggNOG" id="KOG3986">
    <property type="taxonomic scope" value="Eukaryota"/>
</dbReference>
<dbReference type="InterPro" id="IPR050782">
    <property type="entry name" value="PP1_regulatory_subunit_3"/>
</dbReference>